<reference evidence="2" key="1">
    <citation type="submission" date="2022-11" db="UniProtKB">
        <authorList>
            <consortium name="WormBaseParasite"/>
        </authorList>
    </citation>
    <scope>IDENTIFICATION</scope>
</reference>
<proteinExistence type="predicted"/>
<accession>A0A914RL10</accession>
<protein>
    <submittedName>
        <fullName evidence="2">Uncharacterized protein</fullName>
    </submittedName>
</protein>
<dbReference type="Proteomes" id="UP000887564">
    <property type="component" value="Unplaced"/>
</dbReference>
<evidence type="ECO:0000313" key="1">
    <source>
        <dbReference type="Proteomes" id="UP000887564"/>
    </source>
</evidence>
<organism evidence="1 2">
    <name type="scientific">Parascaris equorum</name>
    <name type="common">Equine roundworm</name>
    <dbReference type="NCBI Taxonomy" id="6256"/>
    <lineage>
        <taxon>Eukaryota</taxon>
        <taxon>Metazoa</taxon>
        <taxon>Ecdysozoa</taxon>
        <taxon>Nematoda</taxon>
        <taxon>Chromadorea</taxon>
        <taxon>Rhabditida</taxon>
        <taxon>Spirurina</taxon>
        <taxon>Ascaridomorpha</taxon>
        <taxon>Ascaridoidea</taxon>
        <taxon>Ascarididae</taxon>
        <taxon>Parascaris</taxon>
    </lineage>
</organism>
<keyword evidence="1" id="KW-1185">Reference proteome</keyword>
<dbReference type="WBParaSite" id="PEQ_0000547701-mRNA-1">
    <property type="protein sequence ID" value="PEQ_0000547701-mRNA-1"/>
    <property type="gene ID" value="PEQ_0000547701"/>
</dbReference>
<evidence type="ECO:0000313" key="2">
    <source>
        <dbReference type="WBParaSite" id="PEQ_0000547701-mRNA-1"/>
    </source>
</evidence>
<name>A0A914RL10_PAREQ</name>
<sequence>MSTSSFTDDSEGLRMVDVEDMVEVSYLMVVWKPLAETKLSFSFVGGIFPST</sequence>
<dbReference type="AlphaFoldDB" id="A0A914RL10"/>